<organism evidence="1 2">
    <name type="scientific">Phlebia brevispora</name>
    <dbReference type="NCBI Taxonomy" id="194682"/>
    <lineage>
        <taxon>Eukaryota</taxon>
        <taxon>Fungi</taxon>
        <taxon>Dikarya</taxon>
        <taxon>Basidiomycota</taxon>
        <taxon>Agaricomycotina</taxon>
        <taxon>Agaricomycetes</taxon>
        <taxon>Polyporales</taxon>
        <taxon>Meruliaceae</taxon>
        <taxon>Phlebia</taxon>
    </lineage>
</organism>
<proteinExistence type="predicted"/>
<dbReference type="EMBL" id="JANHOG010000017">
    <property type="protein sequence ID" value="KAJ3559596.1"/>
    <property type="molecule type" value="Genomic_DNA"/>
</dbReference>
<name>A0ACC1TEX0_9APHY</name>
<evidence type="ECO:0000313" key="1">
    <source>
        <dbReference type="EMBL" id="KAJ3559596.1"/>
    </source>
</evidence>
<reference evidence="1" key="1">
    <citation type="submission" date="2022-07" db="EMBL/GenBank/DDBJ databases">
        <title>Genome Sequence of Phlebia brevispora.</title>
        <authorList>
            <person name="Buettner E."/>
        </authorList>
    </citation>
    <scope>NUCLEOTIDE SEQUENCE</scope>
    <source>
        <strain evidence="1">MPL23</strain>
    </source>
</reference>
<gene>
    <name evidence="1" type="ORF">NM688_g237</name>
</gene>
<dbReference type="Proteomes" id="UP001148662">
    <property type="component" value="Unassembled WGS sequence"/>
</dbReference>
<accession>A0ACC1TEX0</accession>
<sequence length="250" mass="27165">MRGEICIGSATFLSLVALLLLIFMHIGQISTATVPRNIAMMKVNMTGFGAGIAAAIAPDPVDGLYTDNASAPLLQQAGLRTLYDFGLYSYCAYVNDTHGTCSSHVTAMKLQPFTDIIGDMPSNYSSITTALIPSFTFVDSQYLGEFSRGAYYLLLLGTVSTALALFVGLLKHTIGFLASTVFAVIGSFLLLIGVIIWTVIVKKAEDINDFLVGNPSSPTRAWDHCFCRRRHLSWLGCGSMLDRIDYTVYD</sequence>
<keyword evidence="2" id="KW-1185">Reference proteome</keyword>
<evidence type="ECO:0000313" key="2">
    <source>
        <dbReference type="Proteomes" id="UP001148662"/>
    </source>
</evidence>
<protein>
    <submittedName>
        <fullName evidence="1">Uncharacterized protein</fullName>
    </submittedName>
</protein>
<comment type="caution">
    <text evidence="1">The sequence shown here is derived from an EMBL/GenBank/DDBJ whole genome shotgun (WGS) entry which is preliminary data.</text>
</comment>